<organism evidence="9 10">
    <name type="scientific">Lentinula raphanica</name>
    <dbReference type="NCBI Taxonomy" id="153919"/>
    <lineage>
        <taxon>Eukaryota</taxon>
        <taxon>Fungi</taxon>
        <taxon>Dikarya</taxon>
        <taxon>Basidiomycota</taxon>
        <taxon>Agaricomycotina</taxon>
        <taxon>Agaricomycetes</taxon>
        <taxon>Agaricomycetidae</taxon>
        <taxon>Agaricales</taxon>
        <taxon>Marasmiineae</taxon>
        <taxon>Omphalotaceae</taxon>
        <taxon>Lentinula</taxon>
    </lineage>
</organism>
<dbReference type="GO" id="GO:0005634">
    <property type="term" value="C:nucleus"/>
    <property type="evidence" value="ECO:0007669"/>
    <property type="project" value="TreeGrafter"/>
</dbReference>
<dbReference type="GO" id="GO:0005952">
    <property type="term" value="C:cAMP-dependent protein kinase complex"/>
    <property type="evidence" value="ECO:0007669"/>
    <property type="project" value="InterPro"/>
</dbReference>
<dbReference type="PROSITE" id="PS00889">
    <property type="entry name" value="CNMP_BINDING_2"/>
    <property type="match status" value="2"/>
</dbReference>
<dbReference type="SUPFAM" id="SSF51206">
    <property type="entry name" value="cAMP-binding domain-like"/>
    <property type="match status" value="2"/>
</dbReference>
<dbReference type="InterPro" id="IPR014710">
    <property type="entry name" value="RmlC-like_jellyroll"/>
</dbReference>
<dbReference type="SMART" id="SM00394">
    <property type="entry name" value="RIIa"/>
    <property type="match status" value="1"/>
</dbReference>
<evidence type="ECO:0000256" key="3">
    <source>
        <dbReference type="ARBA" id="ARBA00022566"/>
    </source>
</evidence>
<evidence type="ECO:0000256" key="2">
    <source>
        <dbReference type="ARBA" id="ARBA00022553"/>
    </source>
</evidence>
<feature type="region of interest" description="Disordered" evidence="7">
    <location>
        <begin position="63"/>
        <end position="85"/>
    </location>
</feature>
<dbReference type="PROSITE" id="PS50042">
    <property type="entry name" value="CNMP_BINDING_3"/>
    <property type="match status" value="2"/>
</dbReference>
<dbReference type="InterPro" id="IPR000595">
    <property type="entry name" value="cNMP-bd_dom"/>
</dbReference>
<dbReference type="SMART" id="SM00100">
    <property type="entry name" value="cNMP"/>
    <property type="match status" value="2"/>
</dbReference>
<dbReference type="PRINTS" id="PR00103">
    <property type="entry name" value="CAMPKINASE"/>
</dbReference>
<dbReference type="Gene3D" id="2.60.120.10">
    <property type="entry name" value="Jelly Rolls"/>
    <property type="match status" value="2"/>
</dbReference>
<evidence type="ECO:0000313" key="9">
    <source>
        <dbReference type="EMBL" id="KAJ3840881.1"/>
    </source>
</evidence>
<keyword evidence="4" id="KW-0677">Repeat</keyword>
<gene>
    <name evidence="9" type="ORF">F5878DRAFT_611860</name>
</gene>
<feature type="domain" description="Cyclic nucleotide-binding" evidence="8">
    <location>
        <begin position="420"/>
        <end position="531"/>
    </location>
</feature>
<evidence type="ECO:0000256" key="5">
    <source>
        <dbReference type="ARBA" id="ARBA00022741"/>
    </source>
</evidence>
<feature type="compositionally biased region" description="Low complexity" evidence="7">
    <location>
        <begin position="176"/>
        <end position="196"/>
    </location>
</feature>
<proteinExistence type="inferred from homology"/>
<protein>
    <submittedName>
        <fullName evidence="9">Camp-dependent protein kinase regulatory subunit</fullName>
    </submittedName>
</protein>
<evidence type="ECO:0000256" key="4">
    <source>
        <dbReference type="ARBA" id="ARBA00022737"/>
    </source>
</evidence>
<keyword evidence="2" id="KW-0597">Phosphoprotein</keyword>
<keyword evidence="5" id="KW-0547">Nucleotide-binding</keyword>
<name>A0AA38PDT8_9AGAR</name>
<keyword evidence="3" id="KW-0116">cAMP-binding</keyword>
<feature type="compositionally biased region" description="Low complexity" evidence="7">
    <location>
        <begin position="325"/>
        <end position="341"/>
    </location>
</feature>
<feature type="region of interest" description="Disordered" evidence="7">
    <location>
        <begin position="320"/>
        <end position="345"/>
    </location>
</feature>
<dbReference type="CDD" id="cd00038">
    <property type="entry name" value="CAP_ED"/>
    <property type="match status" value="2"/>
</dbReference>
<sequence length="636" mass="68088">MNNNNPFPSPSSPLGGLLLELYRDHERARPNDALQFCSNWFQSRLEEQRTRARDALGALGGNTAYNETGRGSTGSLQNRHSFGTHGTLSRRTSVFIDVPQSVSAPSVAGTDDEAIDPLERKRASTSSNFSGGRNSQRNSGAGIFSNPFAKSSVTPPPNLPPIIAGPSSTSSSAIGFTNPFSPSSTPLSPLAPLPANGTNPSPGDFLHPPNSAIFARRTSVSAESIPIEELESGSGFLGSQRYVPPYHPKSSTQLARIKASIANNFIFRDLDEEQETGVLNAMQEVAVGEGEEVIRQGDVGEYFYVVESGILDCYIKSEDSQATVPTPSSPTSPTTSSSTDSYPPPLVSHPRYGALVASCPPGTSFGELALMYGHPRAATVLSRVPSLLWALDRITFRTIILKAAHRRRTMYEGFLKEVVLLKGLSQGERSKIADALVSRVYEDGENVVKQGEMGDTFFFVEEGEAIVTKRVPRGERRGSAYVIPPGSNGQRVDADADDDTEEIIVGRLIKGDYFGELSLLRLAPRAATVSAIVRPAAPLNLSAPLATVGEEQTTTPTSLTSTPTFNITPSSPAVRNPPSMFSTPPMVNAMSNAPIVVGGRLGPKLKVAALDAPAFTRLLGPLREIMERRAGESYLM</sequence>
<dbReference type="Pfam" id="PF02197">
    <property type="entry name" value="RIIa"/>
    <property type="match status" value="1"/>
</dbReference>
<reference evidence="9" key="1">
    <citation type="submission" date="2022-08" db="EMBL/GenBank/DDBJ databases">
        <authorList>
            <consortium name="DOE Joint Genome Institute"/>
            <person name="Min B."/>
            <person name="Riley R."/>
            <person name="Sierra-Patev S."/>
            <person name="Naranjo-Ortiz M."/>
            <person name="Looney B."/>
            <person name="Konkel Z."/>
            <person name="Slot J.C."/>
            <person name="Sakamoto Y."/>
            <person name="Steenwyk J.L."/>
            <person name="Rokas A."/>
            <person name="Carro J."/>
            <person name="Camarero S."/>
            <person name="Ferreira P."/>
            <person name="Molpeceres G."/>
            <person name="Ruiz-Duenas F.J."/>
            <person name="Serrano A."/>
            <person name="Henrissat B."/>
            <person name="Drula E."/>
            <person name="Hughes K.W."/>
            <person name="Mata J.L."/>
            <person name="Ishikawa N.K."/>
            <person name="Vargas-Isla R."/>
            <person name="Ushijima S."/>
            <person name="Smith C.A."/>
            <person name="Ahrendt S."/>
            <person name="Andreopoulos W."/>
            <person name="He G."/>
            <person name="Labutti K."/>
            <person name="Lipzen A."/>
            <person name="Ng V."/>
            <person name="Sandor L."/>
            <person name="Barry K."/>
            <person name="Martinez A.T."/>
            <person name="Xiao Y."/>
            <person name="Gibbons J.G."/>
            <person name="Terashima K."/>
            <person name="Hibbett D.S."/>
            <person name="Grigoriev I.V."/>
        </authorList>
    </citation>
    <scope>NUCLEOTIDE SEQUENCE</scope>
    <source>
        <strain evidence="9">TFB9207</strain>
    </source>
</reference>
<evidence type="ECO:0000313" key="10">
    <source>
        <dbReference type="Proteomes" id="UP001163846"/>
    </source>
</evidence>
<dbReference type="GO" id="GO:0034236">
    <property type="term" value="F:protein kinase A catalytic subunit binding"/>
    <property type="evidence" value="ECO:0007669"/>
    <property type="project" value="TreeGrafter"/>
</dbReference>
<dbReference type="InterPro" id="IPR003117">
    <property type="entry name" value="cAMP_dep_PK_reg_su_I/II_a/b"/>
</dbReference>
<dbReference type="PROSITE" id="PS00888">
    <property type="entry name" value="CNMP_BINDING_1"/>
    <property type="match status" value="2"/>
</dbReference>
<dbReference type="PANTHER" id="PTHR11635:SF152">
    <property type="entry name" value="CAMP-DEPENDENT PROTEIN KINASE TYPE I REGULATORY SUBUNIT-RELATED"/>
    <property type="match status" value="1"/>
</dbReference>
<dbReference type="GO" id="GO:0005829">
    <property type="term" value="C:cytosol"/>
    <property type="evidence" value="ECO:0007669"/>
    <property type="project" value="TreeGrafter"/>
</dbReference>
<evidence type="ECO:0000259" key="8">
    <source>
        <dbReference type="PROSITE" id="PS50042"/>
    </source>
</evidence>
<evidence type="ECO:0000256" key="7">
    <source>
        <dbReference type="SAM" id="MobiDB-lite"/>
    </source>
</evidence>
<keyword evidence="6" id="KW-0114">cAMP</keyword>
<dbReference type="GO" id="GO:0030552">
    <property type="term" value="F:cAMP binding"/>
    <property type="evidence" value="ECO:0007669"/>
    <property type="project" value="UniProtKB-KW"/>
</dbReference>
<feature type="region of interest" description="Disordered" evidence="7">
    <location>
        <begin position="103"/>
        <end position="196"/>
    </location>
</feature>
<comment type="caution">
    <text evidence="9">The sequence shown here is derived from an EMBL/GenBank/DDBJ whole genome shotgun (WGS) entry which is preliminary data.</text>
</comment>
<dbReference type="Proteomes" id="UP001163846">
    <property type="component" value="Unassembled WGS sequence"/>
</dbReference>
<dbReference type="InterPro" id="IPR018488">
    <property type="entry name" value="cNMP-bd_CS"/>
</dbReference>
<comment type="similarity">
    <text evidence="1">Belongs to the cAMP-dependent kinase regulatory chain family.</text>
</comment>
<evidence type="ECO:0000256" key="6">
    <source>
        <dbReference type="ARBA" id="ARBA00023149"/>
    </source>
</evidence>
<evidence type="ECO:0000256" key="1">
    <source>
        <dbReference type="ARBA" id="ARBA00005753"/>
    </source>
</evidence>
<dbReference type="GO" id="GO:0004862">
    <property type="term" value="F:cAMP-dependent protein kinase inhibitor activity"/>
    <property type="evidence" value="ECO:0007669"/>
    <property type="project" value="TreeGrafter"/>
</dbReference>
<feature type="compositionally biased region" description="Polar residues" evidence="7">
    <location>
        <begin position="124"/>
        <end position="139"/>
    </location>
</feature>
<dbReference type="CDD" id="cd12098">
    <property type="entry name" value="DD_R_ScPKA-like"/>
    <property type="match status" value="1"/>
</dbReference>
<dbReference type="InterPro" id="IPR018490">
    <property type="entry name" value="cNMP-bd_dom_sf"/>
</dbReference>
<keyword evidence="10" id="KW-1185">Reference proteome</keyword>
<feature type="domain" description="Cyclic nucleotide-binding" evidence="8">
    <location>
        <begin position="266"/>
        <end position="417"/>
    </location>
</feature>
<dbReference type="AlphaFoldDB" id="A0AA38PDT8"/>
<dbReference type="EMBL" id="MU806060">
    <property type="protein sequence ID" value="KAJ3840881.1"/>
    <property type="molecule type" value="Genomic_DNA"/>
</dbReference>
<dbReference type="PANTHER" id="PTHR11635">
    <property type="entry name" value="CAMP-DEPENDENT PROTEIN KINASE REGULATORY CHAIN"/>
    <property type="match status" value="1"/>
</dbReference>
<accession>A0AA38PDT8</accession>
<dbReference type="InterPro" id="IPR050503">
    <property type="entry name" value="cAMP-dep_PK_reg_su-like"/>
</dbReference>